<evidence type="ECO:0000256" key="4">
    <source>
        <dbReference type="ARBA" id="ARBA00017575"/>
    </source>
</evidence>
<evidence type="ECO:0000256" key="3">
    <source>
        <dbReference type="ARBA" id="ARBA00012133"/>
    </source>
</evidence>
<keyword evidence="10 23" id="KW-0479">Metal-binding</keyword>
<evidence type="ECO:0000256" key="9">
    <source>
        <dbReference type="ARBA" id="ARBA00022692"/>
    </source>
</evidence>
<evidence type="ECO:0000256" key="23">
    <source>
        <dbReference type="PIRSR" id="PIRSR600829-4"/>
    </source>
</evidence>
<dbReference type="Pfam" id="PF01219">
    <property type="entry name" value="DAGK_prokar"/>
    <property type="match status" value="1"/>
</dbReference>
<evidence type="ECO:0000256" key="17">
    <source>
        <dbReference type="ARBA" id="ARBA00023136"/>
    </source>
</evidence>
<keyword evidence="7 24" id="KW-0997">Cell inner membrane</keyword>
<keyword evidence="8 24" id="KW-0808">Transferase</keyword>
<comment type="caution">
    <text evidence="24">Lacks conserved residue(s) required for the propagation of feature annotation.</text>
</comment>
<dbReference type="InterPro" id="IPR036945">
    <property type="entry name" value="DAGK_sf"/>
</dbReference>
<evidence type="ECO:0000256" key="6">
    <source>
        <dbReference type="ARBA" id="ARBA00022516"/>
    </source>
</evidence>
<proteinExistence type="inferred from homology"/>
<reference evidence="26" key="1">
    <citation type="submission" date="2016-11" db="EMBL/GenBank/DDBJ databases">
        <authorList>
            <person name="Varghese N."/>
            <person name="Submissions S."/>
        </authorList>
    </citation>
    <scope>NUCLEOTIDE SEQUENCE [LARGE SCALE GENOMIC DNA]</scope>
    <source>
        <strain evidence="26">DSM 100566</strain>
    </source>
</reference>
<keyword evidence="11 22" id="KW-0547">Nucleotide-binding</keyword>
<comment type="catalytic activity">
    <reaction evidence="24">
        <text>a 1,2-diacyl-sn-glycerol + ATP = a 1,2-diacyl-sn-glycero-3-phosphate + ADP + H(+)</text>
        <dbReference type="Rhea" id="RHEA:10272"/>
        <dbReference type="ChEBI" id="CHEBI:15378"/>
        <dbReference type="ChEBI" id="CHEBI:17815"/>
        <dbReference type="ChEBI" id="CHEBI:30616"/>
        <dbReference type="ChEBI" id="CHEBI:58608"/>
        <dbReference type="ChEBI" id="CHEBI:456216"/>
        <dbReference type="EC" id="2.7.1.107"/>
    </reaction>
</comment>
<dbReference type="PANTHER" id="PTHR34299:SF1">
    <property type="entry name" value="DIACYLGLYCEROL KINASE"/>
    <property type="match status" value="1"/>
</dbReference>
<dbReference type="STRING" id="1486859.SAMN05444273_10637"/>
<dbReference type="CDD" id="cd14264">
    <property type="entry name" value="DAGK_IM"/>
    <property type="match status" value="1"/>
</dbReference>
<evidence type="ECO:0000256" key="13">
    <source>
        <dbReference type="ARBA" id="ARBA00022840"/>
    </source>
</evidence>
<evidence type="ECO:0000256" key="18">
    <source>
        <dbReference type="ARBA" id="ARBA00023209"/>
    </source>
</evidence>
<gene>
    <name evidence="25" type="ORF">SAMN05444273_10637</name>
</gene>
<feature type="transmembrane region" description="Helical" evidence="24">
    <location>
        <begin position="44"/>
        <end position="63"/>
    </location>
</feature>
<comment type="subcellular location">
    <subcellularLocation>
        <location evidence="1 24">Cell inner membrane</location>
        <topology evidence="1 24">Multi-pass membrane protein</topology>
    </subcellularLocation>
</comment>
<dbReference type="GO" id="GO:0005886">
    <property type="term" value="C:plasma membrane"/>
    <property type="evidence" value="ECO:0007669"/>
    <property type="project" value="UniProtKB-SubCell"/>
</dbReference>
<dbReference type="Proteomes" id="UP000184144">
    <property type="component" value="Unassembled WGS sequence"/>
</dbReference>
<keyword evidence="14 23" id="KW-0460">Magnesium</keyword>
<evidence type="ECO:0000256" key="22">
    <source>
        <dbReference type="PIRSR" id="PIRSR600829-3"/>
    </source>
</evidence>
<evidence type="ECO:0000256" key="21">
    <source>
        <dbReference type="PIRSR" id="PIRSR600829-2"/>
    </source>
</evidence>
<evidence type="ECO:0000256" key="1">
    <source>
        <dbReference type="ARBA" id="ARBA00004429"/>
    </source>
</evidence>
<evidence type="ECO:0000256" key="11">
    <source>
        <dbReference type="ARBA" id="ARBA00022741"/>
    </source>
</evidence>
<feature type="binding site" evidence="23">
    <location>
        <position position="38"/>
    </location>
    <ligand>
        <name>a divalent metal cation</name>
        <dbReference type="ChEBI" id="CHEBI:60240"/>
    </ligand>
</feature>
<dbReference type="EC" id="2.7.1.107" evidence="3 24"/>
<evidence type="ECO:0000313" key="26">
    <source>
        <dbReference type="Proteomes" id="UP000184144"/>
    </source>
</evidence>
<feature type="transmembrane region" description="Helical" evidence="24">
    <location>
        <begin position="15"/>
        <end position="32"/>
    </location>
</feature>
<feature type="binding site" evidence="21">
    <location>
        <position position="108"/>
    </location>
    <ligand>
        <name>substrate</name>
    </ligand>
</feature>
<evidence type="ECO:0000256" key="12">
    <source>
        <dbReference type="ARBA" id="ARBA00022777"/>
    </source>
</evidence>
<dbReference type="EMBL" id="FQUV01000006">
    <property type="protein sequence ID" value="SHF43407.1"/>
    <property type="molecule type" value="Genomic_DNA"/>
</dbReference>
<dbReference type="GO" id="GO:0046872">
    <property type="term" value="F:metal ion binding"/>
    <property type="evidence" value="ECO:0007669"/>
    <property type="project" value="UniProtKB-KW"/>
</dbReference>
<keyword evidence="9 24" id="KW-0812">Transmembrane</keyword>
<dbReference type="GO" id="GO:0006654">
    <property type="term" value="P:phosphatidic acid biosynthetic process"/>
    <property type="evidence" value="ECO:0007669"/>
    <property type="project" value="InterPro"/>
</dbReference>
<comment type="function">
    <text evidence="24">Catalyzes the ATP-dependent phosphorylation of sn-l,2-diacylglycerol (DAG) to phosphatidic acid. Involved in the recycling of diacylglycerol produced as a by-product during membrane-derived oligosaccharide (MDO) biosynthesis.</text>
</comment>
<evidence type="ECO:0000256" key="16">
    <source>
        <dbReference type="ARBA" id="ARBA00023098"/>
    </source>
</evidence>
<comment type="cofactor">
    <cofactor evidence="23">
        <name>Mg(2+)</name>
        <dbReference type="ChEBI" id="CHEBI:18420"/>
    </cofactor>
    <text evidence="23">Mn(2+), Zn(2+), Cd(2+) and Co(2+) support activity to lesser extents.</text>
</comment>
<keyword evidence="12 24" id="KW-0418">Kinase</keyword>
<keyword evidence="15 24" id="KW-1133">Transmembrane helix</keyword>
<dbReference type="RefSeq" id="WP_083588671.1">
    <property type="nucleotide sequence ID" value="NZ_FQUV01000006.1"/>
</dbReference>
<evidence type="ECO:0000256" key="15">
    <source>
        <dbReference type="ARBA" id="ARBA00022989"/>
    </source>
</evidence>
<feature type="binding site" evidence="21">
    <location>
        <position position="79"/>
    </location>
    <ligand>
        <name>substrate</name>
    </ligand>
</feature>
<evidence type="ECO:0000256" key="10">
    <source>
        <dbReference type="ARBA" id="ARBA00022723"/>
    </source>
</evidence>
<keyword evidence="5" id="KW-1003">Cell membrane</keyword>
<comment type="similarity">
    <text evidence="2 24">Belongs to the bacterial diacylglycerol kinase family.</text>
</comment>
<dbReference type="InterPro" id="IPR033718">
    <property type="entry name" value="DAGK_prok"/>
</dbReference>
<dbReference type="OrthoDB" id="9796011at2"/>
<dbReference type="Gene3D" id="1.10.287.3610">
    <property type="match status" value="1"/>
</dbReference>
<feature type="transmembrane region" description="Helical" evidence="24">
    <location>
        <begin position="69"/>
        <end position="89"/>
    </location>
</feature>
<feature type="binding site" evidence="22">
    <location>
        <position position="86"/>
    </location>
    <ligand>
        <name>ATP</name>
        <dbReference type="ChEBI" id="CHEBI:30616"/>
    </ligand>
</feature>
<keyword evidence="17 24" id="KW-0472">Membrane</keyword>
<keyword evidence="16 24" id="KW-0443">Lipid metabolism</keyword>
<keyword evidence="26" id="KW-1185">Reference proteome</keyword>
<dbReference type="PANTHER" id="PTHR34299">
    <property type="entry name" value="DIACYLGLYCEROL KINASE"/>
    <property type="match status" value="1"/>
</dbReference>
<keyword evidence="6" id="KW-0444">Lipid biosynthesis</keyword>
<accession>A0A1M5BMG2</accession>
<evidence type="ECO:0000256" key="5">
    <source>
        <dbReference type="ARBA" id="ARBA00022475"/>
    </source>
</evidence>
<dbReference type="PROSITE" id="PS01069">
    <property type="entry name" value="DAGK_PROKAR"/>
    <property type="match status" value="1"/>
</dbReference>
<evidence type="ECO:0000256" key="8">
    <source>
        <dbReference type="ARBA" id="ARBA00022679"/>
    </source>
</evidence>
<keyword evidence="18" id="KW-0594">Phospholipid biosynthesis</keyword>
<feature type="transmembrane region" description="Helical" evidence="24">
    <location>
        <begin position="109"/>
        <end position="131"/>
    </location>
</feature>
<sequence length="133" mass="14581">MKAISEPRRVKPERITGIAHVFAAAGYSIGGLRRLWQETAFRHIVFALAASIVLLGIAGATFGDYCIQFVLFFGLVAVEALNTAIECLVDHLTADWEEFARDAKDLGSLATMCLLIANAMFLISVVVRYFILS</sequence>
<dbReference type="InterPro" id="IPR000829">
    <property type="entry name" value="DAGK"/>
</dbReference>
<protein>
    <recommendedName>
        <fullName evidence="4 24">Diacylglycerol kinase</fullName>
        <ecNumber evidence="3 24">2.7.1.107</ecNumber>
    </recommendedName>
</protein>
<feature type="binding site" evidence="23">
    <location>
        <position position="86"/>
    </location>
    <ligand>
        <name>a divalent metal cation</name>
        <dbReference type="ChEBI" id="CHEBI:60240"/>
    </ligand>
</feature>
<feature type="binding site" evidence="22">
    <location>
        <begin position="104"/>
        <end position="105"/>
    </location>
    <ligand>
        <name>ATP</name>
        <dbReference type="ChEBI" id="CHEBI:30616"/>
    </ligand>
</feature>
<evidence type="ECO:0000256" key="19">
    <source>
        <dbReference type="ARBA" id="ARBA00023264"/>
    </source>
</evidence>
<keyword evidence="13 22" id="KW-0067">ATP-binding</keyword>
<keyword evidence="19 24" id="KW-1208">Phospholipid metabolism</keyword>
<evidence type="ECO:0000256" key="7">
    <source>
        <dbReference type="ARBA" id="ARBA00022519"/>
    </source>
</evidence>
<dbReference type="GO" id="GO:0004143">
    <property type="term" value="F:ATP-dependent diacylglycerol kinase activity"/>
    <property type="evidence" value="ECO:0007669"/>
    <property type="project" value="UniProtKB-EC"/>
</dbReference>
<evidence type="ECO:0000256" key="24">
    <source>
        <dbReference type="RuleBase" id="RU363065"/>
    </source>
</evidence>
<feature type="binding site" evidence="22">
    <location>
        <position position="38"/>
    </location>
    <ligand>
        <name>ATP</name>
        <dbReference type="ChEBI" id="CHEBI:30616"/>
    </ligand>
</feature>
<evidence type="ECO:0000256" key="14">
    <source>
        <dbReference type="ARBA" id="ARBA00022842"/>
    </source>
</evidence>
<evidence type="ECO:0000313" key="25">
    <source>
        <dbReference type="EMBL" id="SHF43407.1"/>
    </source>
</evidence>
<evidence type="ECO:0000256" key="2">
    <source>
        <dbReference type="ARBA" id="ARBA00005967"/>
    </source>
</evidence>
<name>A0A1M5BMG2_9RHOB</name>
<dbReference type="AlphaFoldDB" id="A0A1M5BMG2"/>
<dbReference type="GO" id="GO:0005524">
    <property type="term" value="F:ATP binding"/>
    <property type="evidence" value="ECO:0007669"/>
    <property type="project" value="UniProtKB-KW"/>
</dbReference>
<feature type="binding site" evidence="22">
    <location>
        <position position="27"/>
    </location>
    <ligand>
        <name>ATP</name>
        <dbReference type="ChEBI" id="CHEBI:30616"/>
    </ligand>
</feature>
<feature type="active site" description="Proton acceptor" evidence="20">
    <location>
        <position position="79"/>
    </location>
</feature>
<evidence type="ECO:0000256" key="20">
    <source>
        <dbReference type="PIRSR" id="PIRSR600829-1"/>
    </source>
</evidence>
<organism evidence="25 26">
    <name type="scientific">Litoreibacter ascidiaceicola</name>
    <dbReference type="NCBI Taxonomy" id="1486859"/>
    <lineage>
        <taxon>Bacteria</taxon>
        <taxon>Pseudomonadati</taxon>
        <taxon>Pseudomonadota</taxon>
        <taxon>Alphaproteobacteria</taxon>
        <taxon>Rhodobacterales</taxon>
        <taxon>Roseobacteraceae</taxon>
        <taxon>Litoreibacter</taxon>
    </lineage>
</organism>